<gene>
    <name evidence="1" type="ORF">ACFSQJ_14140</name>
</gene>
<protein>
    <submittedName>
        <fullName evidence="1">Uncharacterized protein</fullName>
    </submittedName>
</protein>
<dbReference type="RefSeq" id="WP_377767623.1">
    <property type="nucleotide sequence ID" value="NZ_JBHULB010000024.1"/>
</dbReference>
<keyword evidence="2" id="KW-1185">Reference proteome</keyword>
<proteinExistence type="predicted"/>
<evidence type="ECO:0000313" key="2">
    <source>
        <dbReference type="Proteomes" id="UP001597526"/>
    </source>
</evidence>
<evidence type="ECO:0000313" key="1">
    <source>
        <dbReference type="EMBL" id="MFD2588082.1"/>
    </source>
</evidence>
<comment type="caution">
    <text evidence="1">The sequence shown here is derived from an EMBL/GenBank/DDBJ whole genome shotgun (WGS) entry which is preliminary data.</text>
</comment>
<organism evidence="1 2">
    <name type="scientific">Croceitalea marina</name>
    <dbReference type="NCBI Taxonomy" id="1775166"/>
    <lineage>
        <taxon>Bacteria</taxon>
        <taxon>Pseudomonadati</taxon>
        <taxon>Bacteroidota</taxon>
        <taxon>Flavobacteriia</taxon>
        <taxon>Flavobacteriales</taxon>
        <taxon>Flavobacteriaceae</taxon>
        <taxon>Croceitalea</taxon>
    </lineage>
</organism>
<dbReference type="Proteomes" id="UP001597526">
    <property type="component" value="Unassembled WGS sequence"/>
</dbReference>
<dbReference type="EMBL" id="JBHULB010000024">
    <property type="protein sequence ID" value="MFD2588082.1"/>
    <property type="molecule type" value="Genomic_DNA"/>
</dbReference>
<reference evidence="2" key="1">
    <citation type="journal article" date="2019" name="Int. J. Syst. Evol. Microbiol.">
        <title>The Global Catalogue of Microorganisms (GCM) 10K type strain sequencing project: providing services to taxonomists for standard genome sequencing and annotation.</title>
        <authorList>
            <consortium name="The Broad Institute Genomics Platform"/>
            <consortium name="The Broad Institute Genome Sequencing Center for Infectious Disease"/>
            <person name="Wu L."/>
            <person name="Ma J."/>
        </authorList>
    </citation>
    <scope>NUCLEOTIDE SEQUENCE [LARGE SCALE GENOMIC DNA]</scope>
    <source>
        <strain evidence="2">KCTC 52368</strain>
    </source>
</reference>
<sequence>MTNEIEFDENLWFNHKGCEGKHYLIGNPHTFRGRIYAWCPKKERSFFVSISEIEQMSEYSKYWINGFLNGNQPEPPTDSNGDVDFDSVEYKKWTESVELFTRTGYWTDEKRNCEKCGMELLNAEPNETCENC</sequence>
<accession>A0ABW5MXM7</accession>
<name>A0ABW5MXM7_9FLAO</name>